<name>A0A9D1GUS0_9FIRM</name>
<comment type="similarity">
    <text evidence="1">Belongs to the glycosyl hydrolase 25 family.</text>
</comment>
<evidence type="ECO:0000313" key="4">
    <source>
        <dbReference type="Proteomes" id="UP000824136"/>
    </source>
</evidence>
<dbReference type="Proteomes" id="UP000824136">
    <property type="component" value="Unassembled WGS sequence"/>
</dbReference>
<dbReference type="GO" id="GO:0016052">
    <property type="term" value="P:carbohydrate catabolic process"/>
    <property type="evidence" value="ECO:0007669"/>
    <property type="project" value="TreeGrafter"/>
</dbReference>
<feature type="transmembrane region" description="Helical" evidence="2">
    <location>
        <begin position="49"/>
        <end position="68"/>
    </location>
</feature>
<dbReference type="PANTHER" id="PTHR34135:SF2">
    <property type="entry name" value="LYSOZYME"/>
    <property type="match status" value="1"/>
</dbReference>
<dbReference type="InterPro" id="IPR002053">
    <property type="entry name" value="Glyco_hydro_25"/>
</dbReference>
<dbReference type="Pfam" id="PF01183">
    <property type="entry name" value="Glyco_hydro_25"/>
    <property type="match status" value="1"/>
</dbReference>
<comment type="caution">
    <text evidence="3">The sequence shown here is derived from an EMBL/GenBank/DDBJ whole genome shotgun (WGS) entry which is preliminary data.</text>
</comment>
<gene>
    <name evidence="3" type="ORF">IAC39_03895</name>
</gene>
<dbReference type="GO" id="GO:0009253">
    <property type="term" value="P:peptidoglycan catabolic process"/>
    <property type="evidence" value="ECO:0007669"/>
    <property type="project" value="InterPro"/>
</dbReference>
<dbReference type="PANTHER" id="PTHR34135">
    <property type="entry name" value="LYSOZYME"/>
    <property type="match status" value="1"/>
</dbReference>
<evidence type="ECO:0000256" key="1">
    <source>
        <dbReference type="ARBA" id="ARBA00010646"/>
    </source>
</evidence>
<dbReference type="GO" id="GO:0016998">
    <property type="term" value="P:cell wall macromolecule catabolic process"/>
    <property type="evidence" value="ECO:0007669"/>
    <property type="project" value="InterPro"/>
</dbReference>
<accession>A0A9D1GUS0</accession>
<proteinExistence type="inferred from homology"/>
<dbReference type="PROSITE" id="PS51904">
    <property type="entry name" value="GLYCOSYL_HYDROL_F25_2"/>
    <property type="match status" value="1"/>
</dbReference>
<dbReference type="CDD" id="cd06414">
    <property type="entry name" value="GH25_LytC-like"/>
    <property type="match status" value="1"/>
</dbReference>
<dbReference type="Gene3D" id="3.20.20.80">
    <property type="entry name" value="Glycosidases"/>
    <property type="match status" value="1"/>
</dbReference>
<evidence type="ECO:0000256" key="2">
    <source>
        <dbReference type="SAM" id="Phobius"/>
    </source>
</evidence>
<keyword evidence="3" id="KW-0378">Hydrolase</keyword>
<dbReference type="SUPFAM" id="SSF51445">
    <property type="entry name" value="(Trans)glycosidases"/>
    <property type="match status" value="1"/>
</dbReference>
<dbReference type="InterPro" id="IPR017853">
    <property type="entry name" value="GH"/>
</dbReference>
<dbReference type="EMBL" id="DVLL01000015">
    <property type="protein sequence ID" value="HIT58840.1"/>
    <property type="molecule type" value="Genomic_DNA"/>
</dbReference>
<reference evidence="3" key="2">
    <citation type="journal article" date="2021" name="PeerJ">
        <title>Extensive microbial diversity within the chicken gut microbiome revealed by metagenomics and culture.</title>
        <authorList>
            <person name="Gilroy R."/>
            <person name="Ravi A."/>
            <person name="Getino M."/>
            <person name="Pursley I."/>
            <person name="Horton D.L."/>
            <person name="Alikhan N.F."/>
            <person name="Baker D."/>
            <person name="Gharbi K."/>
            <person name="Hall N."/>
            <person name="Watson M."/>
            <person name="Adriaenssens E.M."/>
            <person name="Foster-Nyarko E."/>
            <person name="Jarju S."/>
            <person name="Secka A."/>
            <person name="Antonio M."/>
            <person name="Oren A."/>
            <person name="Chaudhuri R.R."/>
            <person name="La Ragione R."/>
            <person name="Hildebrand F."/>
            <person name="Pallen M.J."/>
        </authorList>
    </citation>
    <scope>NUCLEOTIDE SEQUENCE</scope>
    <source>
        <strain evidence="3">CHK33-4379</strain>
    </source>
</reference>
<evidence type="ECO:0000313" key="3">
    <source>
        <dbReference type="EMBL" id="HIT58840.1"/>
    </source>
</evidence>
<dbReference type="AlphaFoldDB" id="A0A9D1GUS0"/>
<sequence>MDNYTQETTEAARTPDIRDEMAHVAEIYRRAEEKRTSELIRSYRSMMRLMFGIIAVLALAIIAVAVGWTHEQGTIVPQIETVEVIKEVEVPEYIAIDPSNEYSHELSDDSFLLTDSNYGPIWMPALKDVPKNEYIPELFVKDDETGYISYTDPDEPGYMGIDVSVYQGDIDWEAVKAAGVDFAIIRCGYRGYVTGLVAEDANFRKNIAGAKEAGIKVGIYFFSQALTVDEALEEAEMCIDALGDYELELPVFYDWEVVIDKDGDTPRTAYIEPDTLTNNALVFAERIRLAGFEPGIYANRKTAVWKYDLSRLDGIDIWMAEYSDAPTYFYDFDIWQYSSDGRVPGIDADVDLNISFKDYSVEE</sequence>
<protein>
    <submittedName>
        <fullName evidence="3">Glycoside hydrolase family 25 protein</fullName>
    </submittedName>
</protein>
<keyword evidence="2" id="KW-0812">Transmembrane</keyword>
<keyword evidence="2" id="KW-1133">Transmembrane helix</keyword>
<reference evidence="3" key="1">
    <citation type="submission" date="2020-10" db="EMBL/GenBank/DDBJ databases">
        <authorList>
            <person name="Gilroy R."/>
        </authorList>
    </citation>
    <scope>NUCLEOTIDE SEQUENCE</scope>
    <source>
        <strain evidence="3">CHK33-4379</strain>
    </source>
</reference>
<dbReference type="GO" id="GO:0003796">
    <property type="term" value="F:lysozyme activity"/>
    <property type="evidence" value="ECO:0007669"/>
    <property type="project" value="InterPro"/>
</dbReference>
<keyword evidence="2" id="KW-0472">Membrane</keyword>
<organism evidence="3 4">
    <name type="scientific">Candidatus Faeciplasma pullistercoris</name>
    <dbReference type="NCBI Taxonomy" id="2840800"/>
    <lineage>
        <taxon>Bacteria</taxon>
        <taxon>Bacillati</taxon>
        <taxon>Bacillota</taxon>
        <taxon>Clostridia</taxon>
        <taxon>Eubacteriales</taxon>
        <taxon>Oscillospiraceae</taxon>
        <taxon>Oscillospiraceae incertae sedis</taxon>
        <taxon>Candidatus Faeciplasma</taxon>
    </lineage>
</organism>